<evidence type="ECO:0000313" key="2">
    <source>
        <dbReference type="Proteomes" id="UP001152622"/>
    </source>
</evidence>
<organism evidence="1 2">
    <name type="scientific">Synaphobranchus kaupii</name>
    <name type="common">Kaup's arrowtooth eel</name>
    <dbReference type="NCBI Taxonomy" id="118154"/>
    <lineage>
        <taxon>Eukaryota</taxon>
        <taxon>Metazoa</taxon>
        <taxon>Chordata</taxon>
        <taxon>Craniata</taxon>
        <taxon>Vertebrata</taxon>
        <taxon>Euteleostomi</taxon>
        <taxon>Actinopterygii</taxon>
        <taxon>Neopterygii</taxon>
        <taxon>Teleostei</taxon>
        <taxon>Anguilliformes</taxon>
        <taxon>Synaphobranchidae</taxon>
        <taxon>Synaphobranchus</taxon>
    </lineage>
</organism>
<protein>
    <submittedName>
        <fullName evidence="1">Uncharacterized protein</fullName>
    </submittedName>
</protein>
<accession>A0A9Q1ERM3</accession>
<dbReference type="EMBL" id="JAINUF010000013">
    <property type="protein sequence ID" value="KAJ8343697.1"/>
    <property type="molecule type" value="Genomic_DNA"/>
</dbReference>
<comment type="caution">
    <text evidence="1">The sequence shown here is derived from an EMBL/GenBank/DDBJ whole genome shotgun (WGS) entry which is preliminary data.</text>
</comment>
<dbReference type="AlphaFoldDB" id="A0A9Q1ERM3"/>
<gene>
    <name evidence="1" type="ORF">SKAU_G00310260</name>
</gene>
<dbReference type="Proteomes" id="UP001152622">
    <property type="component" value="Chromosome 13"/>
</dbReference>
<evidence type="ECO:0000313" key="1">
    <source>
        <dbReference type="EMBL" id="KAJ8343697.1"/>
    </source>
</evidence>
<keyword evidence="2" id="KW-1185">Reference proteome</keyword>
<reference evidence="1" key="1">
    <citation type="journal article" date="2023" name="Science">
        <title>Genome structures resolve the early diversification of teleost fishes.</title>
        <authorList>
            <person name="Parey E."/>
            <person name="Louis A."/>
            <person name="Montfort J."/>
            <person name="Bouchez O."/>
            <person name="Roques C."/>
            <person name="Iampietro C."/>
            <person name="Lluch J."/>
            <person name="Castinel A."/>
            <person name="Donnadieu C."/>
            <person name="Desvignes T."/>
            <person name="Floi Bucao C."/>
            <person name="Jouanno E."/>
            <person name="Wen M."/>
            <person name="Mejri S."/>
            <person name="Dirks R."/>
            <person name="Jansen H."/>
            <person name="Henkel C."/>
            <person name="Chen W.J."/>
            <person name="Zahm M."/>
            <person name="Cabau C."/>
            <person name="Klopp C."/>
            <person name="Thompson A.W."/>
            <person name="Robinson-Rechavi M."/>
            <person name="Braasch I."/>
            <person name="Lecointre G."/>
            <person name="Bobe J."/>
            <person name="Postlethwait J.H."/>
            <person name="Berthelot C."/>
            <person name="Roest Crollius H."/>
            <person name="Guiguen Y."/>
        </authorList>
    </citation>
    <scope>NUCLEOTIDE SEQUENCE</scope>
    <source>
        <strain evidence="1">WJC10195</strain>
    </source>
</reference>
<sequence>MSRSRHWLKAPPGNSATPKAIAFRRLRMRDAMSAHCRPGRPCGLSQSFAALAVSSGVTDGSAGSAGSARGHSWALLRHPLSSLQSVDCPTSIWG</sequence>
<proteinExistence type="predicted"/>
<name>A0A9Q1ERM3_SYNKA</name>